<dbReference type="Proteomes" id="UP001596058">
    <property type="component" value="Unassembled WGS sequence"/>
</dbReference>
<reference evidence="6" key="1">
    <citation type="journal article" date="2019" name="Int. J. Syst. Evol. Microbiol.">
        <title>The Global Catalogue of Microorganisms (GCM) 10K type strain sequencing project: providing services to taxonomists for standard genome sequencing and annotation.</title>
        <authorList>
            <consortium name="The Broad Institute Genomics Platform"/>
            <consortium name="The Broad Institute Genome Sequencing Center for Infectious Disease"/>
            <person name="Wu L."/>
            <person name="Ma J."/>
        </authorList>
    </citation>
    <scope>NUCLEOTIDE SEQUENCE [LARGE SCALE GENOMIC DNA]</scope>
    <source>
        <strain evidence="6">CCUG 53903</strain>
    </source>
</reference>
<dbReference type="Gene3D" id="3.40.50.150">
    <property type="entry name" value="Vaccinia Virus protein VP39"/>
    <property type="match status" value="1"/>
</dbReference>
<dbReference type="PANTHER" id="PTHR43464">
    <property type="entry name" value="METHYLTRANSFERASE"/>
    <property type="match status" value="1"/>
</dbReference>
<dbReference type="EMBL" id="JBHSPA010000045">
    <property type="protein sequence ID" value="MFC5829084.1"/>
    <property type="molecule type" value="Genomic_DNA"/>
</dbReference>
<dbReference type="GO" id="GO:0102208">
    <property type="term" value="F:2-polyprenyl-6-hydroxyphenol methylase activity"/>
    <property type="evidence" value="ECO:0007669"/>
    <property type="project" value="UniProtKB-EC"/>
</dbReference>
<gene>
    <name evidence="5" type="ORF">ACFPZ3_34920</name>
</gene>
<evidence type="ECO:0000313" key="6">
    <source>
        <dbReference type="Proteomes" id="UP001596058"/>
    </source>
</evidence>
<dbReference type="Pfam" id="PF08241">
    <property type="entry name" value="Methyltransf_11"/>
    <property type="match status" value="1"/>
</dbReference>
<evidence type="ECO:0000313" key="5">
    <source>
        <dbReference type="EMBL" id="MFC5829084.1"/>
    </source>
</evidence>
<organism evidence="5 6">
    <name type="scientific">Nonomuraea insulae</name>
    <dbReference type="NCBI Taxonomy" id="1616787"/>
    <lineage>
        <taxon>Bacteria</taxon>
        <taxon>Bacillati</taxon>
        <taxon>Actinomycetota</taxon>
        <taxon>Actinomycetes</taxon>
        <taxon>Streptosporangiales</taxon>
        <taxon>Streptosporangiaceae</taxon>
        <taxon>Nonomuraea</taxon>
    </lineage>
</organism>
<comment type="caution">
    <text evidence="5">The sequence shown here is derived from an EMBL/GenBank/DDBJ whole genome shotgun (WGS) entry which is preliminary data.</text>
</comment>
<dbReference type="EC" id="2.1.1.64" evidence="5"/>
<keyword evidence="1 5" id="KW-0489">Methyltransferase</keyword>
<dbReference type="PANTHER" id="PTHR43464:SF19">
    <property type="entry name" value="UBIQUINONE BIOSYNTHESIS O-METHYLTRANSFERASE, MITOCHONDRIAL"/>
    <property type="match status" value="1"/>
</dbReference>
<dbReference type="GO" id="GO:0061542">
    <property type="term" value="F:3-demethylubiquinol 3-O-methyltransferase activity"/>
    <property type="evidence" value="ECO:0007669"/>
    <property type="project" value="UniProtKB-EC"/>
</dbReference>
<evidence type="ECO:0000259" key="4">
    <source>
        <dbReference type="Pfam" id="PF08241"/>
    </source>
</evidence>
<proteinExistence type="predicted"/>
<keyword evidence="2 5" id="KW-0808">Transferase</keyword>
<accession>A0ABW1CU31</accession>
<dbReference type="RefSeq" id="WP_379518578.1">
    <property type="nucleotide sequence ID" value="NZ_JBHSPA010000045.1"/>
</dbReference>
<dbReference type="SUPFAM" id="SSF53335">
    <property type="entry name" value="S-adenosyl-L-methionine-dependent methyltransferases"/>
    <property type="match status" value="1"/>
</dbReference>
<evidence type="ECO:0000256" key="2">
    <source>
        <dbReference type="ARBA" id="ARBA00022679"/>
    </source>
</evidence>
<dbReference type="GO" id="GO:0032259">
    <property type="term" value="P:methylation"/>
    <property type="evidence" value="ECO:0007669"/>
    <property type="project" value="UniProtKB-KW"/>
</dbReference>
<keyword evidence="6" id="KW-1185">Reference proteome</keyword>
<name>A0ABW1CU31_9ACTN</name>
<dbReference type="CDD" id="cd02440">
    <property type="entry name" value="AdoMet_MTases"/>
    <property type="match status" value="1"/>
</dbReference>
<protein>
    <submittedName>
        <fullName evidence="5">Class I SAM-dependent methyltransferase</fullName>
        <ecNumber evidence="5">2.1.1.222</ecNumber>
        <ecNumber evidence="5">2.1.1.64</ecNumber>
    </submittedName>
</protein>
<evidence type="ECO:0000256" key="3">
    <source>
        <dbReference type="ARBA" id="ARBA00022691"/>
    </source>
</evidence>
<keyword evidence="3" id="KW-0949">S-adenosyl-L-methionine</keyword>
<evidence type="ECO:0000256" key="1">
    <source>
        <dbReference type="ARBA" id="ARBA00022603"/>
    </source>
</evidence>
<dbReference type="EC" id="2.1.1.222" evidence="5"/>
<sequence length="203" mass="22159">MSEPYWNHNVHYQSLVMKLMPAGCERALDIGCGDGLLASKLAARVPDVTAADRSPEAVAMACERHGNLDNVSFVTADYLDDPRGLLPEGKYDFISAVAVTHHAEFRQSARALARLLAPGGRLVVVGLARNRSALDWIVSGAGQVASRLLRLRHGPKSGPGKNVPAMDPVLSWGESGRLARQVLPGCDFRRLLLRRYLLVWDKP</sequence>
<dbReference type="InterPro" id="IPR013216">
    <property type="entry name" value="Methyltransf_11"/>
</dbReference>
<dbReference type="InterPro" id="IPR029063">
    <property type="entry name" value="SAM-dependent_MTases_sf"/>
</dbReference>
<feature type="domain" description="Methyltransferase type 11" evidence="4">
    <location>
        <begin position="28"/>
        <end position="124"/>
    </location>
</feature>